<dbReference type="InterPro" id="IPR057744">
    <property type="entry name" value="OTAase-like"/>
</dbReference>
<sequence>MSTFTIHTSLLFDPKKKDFIKNTSITVDSITGLITEVCRRESALSDLISPPDVDLRGKVVLPGFVDAHTHIFLHAYSETPSLNQMRDESLIERVIRAVNHCRTALLAGYTTYRDLGTEGLQDADTNVRDAINRGLMLGPRLFVATETIASSGGYAIRYENHLGSTTVPRISDIADGVDGVRAAVRRRLGAGADVVKFYADYRKRQLRSPPQQWPGAPPVQFPAEDRNPQVLLFTQDEINAMVAEGNNANCPTAAHASSAAAVIMAAKAGVTTIEHGYESSDEALQAMKDSGVIFVPTLATMEIFFPMKEILARTKKAWNIGIKLACGGDTGAFAHGANAREMELIIEAGVPLREVLTAATLHGWEACGGDRCGRRFGWFEESVTADIIALDTDPRGDICALRRVNFVMKDAKVWKKDGVAVSM</sequence>
<dbReference type="SUPFAM" id="SSF51556">
    <property type="entry name" value="Metallo-dependent hydrolases"/>
    <property type="match status" value="1"/>
</dbReference>
<dbReference type="GO" id="GO:0016810">
    <property type="term" value="F:hydrolase activity, acting on carbon-nitrogen (but not peptide) bonds"/>
    <property type="evidence" value="ECO:0007669"/>
    <property type="project" value="InterPro"/>
</dbReference>
<feature type="non-terminal residue" evidence="2">
    <location>
        <position position="423"/>
    </location>
</feature>
<feature type="domain" description="Amidohydrolase-related" evidence="1">
    <location>
        <begin position="59"/>
        <end position="412"/>
    </location>
</feature>
<dbReference type="Gene3D" id="3.20.20.140">
    <property type="entry name" value="Metal-dependent hydrolases"/>
    <property type="match status" value="1"/>
</dbReference>
<dbReference type="PANTHER" id="PTHR43135:SF3">
    <property type="entry name" value="ALPHA-D-RIBOSE 1-METHYLPHOSPHONATE 5-TRIPHOSPHATE DIPHOSPHATASE"/>
    <property type="match status" value="1"/>
</dbReference>
<dbReference type="AlphaFoldDB" id="A0A8E2ENQ2"/>
<dbReference type="CDD" id="cd01299">
    <property type="entry name" value="Met_dep_hydrolase_A"/>
    <property type="match status" value="1"/>
</dbReference>
<dbReference type="EMBL" id="KV751016">
    <property type="protein sequence ID" value="OCL02035.1"/>
    <property type="molecule type" value="Genomic_DNA"/>
</dbReference>
<reference evidence="2 3" key="1">
    <citation type="journal article" date="2016" name="Nat. Commun.">
        <title>Ectomycorrhizal ecology is imprinted in the genome of the dominant symbiotic fungus Cenococcum geophilum.</title>
        <authorList>
            <consortium name="DOE Joint Genome Institute"/>
            <person name="Peter M."/>
            <person name="Kohler A."/>
            <person name="Ohm R.A."/>
            <person name="Kuo A."/>
            <person name="Krutzmann J."/>
            <person name="Morin E."/>
            <person name="Arend M."/>
            <person name="Barry K.W."/>
            <person name="Binder M."/>
            <person name="Choi C."/>
            <person name="Clum A."/>
            <person name="Copeland A."/>
            <person name="Grisel N."/>
            <person name="Haridas S."/>
            <person name="Kipfer T."/>
            <person name="LaButti K."/>
            <person name="Lindquist E."/>
            <person name="Lipzen A."/>
            <person name="Maire R."/>
            <person name="Meier B."/>
            <person name="Mihaltcheva S."/>
            <person name="Molinier V."/>
            <person name="Murat C."/>
            <person name="Poggeler S."/>
            <person name="Quandt C.A."/>
            <person name="Sperisen C."/>
            <person name="Tritt A."/>
            <person name="Tisserant E."/>
            <person name="Crous P.W."/>
            <person name="Henrissat B."/>
            <person name="Nehls U."/>
            <person name="Egli S."/>
            <person name="Spatafora J.W."/>
            <person name="Grigoriev I.V."/>
            <person name="Martin F.M."/>
        </authorList>
    </citation>
    <scope>NUCLEOTIDE SEQUENCE [LARGE SCALE GENOMIC DNA]</scope>
    <source>
        <strain evidence="2 3">CBS 207.34</strain>
    </source>
</reference>
<organism evidence="2 3">
    <name type="scientific">Glonium stellatum</name>
    <dbReference type="NCBI Taxonomy" id="574774"/>
    <lineage>
        <taxon>Eukaryota</taxon>
        <taxon>Fungi</taxon>
        <taxon>Dikarya</taxon>
        <taxon>Ascomycota</taxon>
        <taxon>Pezizomycotina</taxon>
        <taxon>Dothideomycetes</taxon>
        <taxon>Pleosporomycetidae</taxon>
        <taxon>Gloniales</taxon>
        <taxon>Gloniaceae</taxon>
        <taxon>Glonium</taxon>
    </lineage>
</organism>
<dbReference type="InterPro" id="IPR011059">
    <property type="entry name" value="Metal-dep_hydrolase_composite"/>
</dbReference>
<dbReference type="Proteomes" id="UP000250140">
    <property type="component" value="Unassembled WGS sequence"/>
</dbReference>
<evidence type="ECO:0000313" key="2">
    <source>
        <dbReference type="EMBL" id="OCL02035.1"/>
    </source>
</evidence>
<dbReference type="SUPFAM" id="SSF51338">
    <property type="entry name" value="Composite domain of metallo-dependent hydrolases"/>
    <property type="match status" value="2"/>
</dbReference>
<accession>A0A8E2ENQ2</accession>
<dbReference type="Gene3D" id="2.30.40.10">
    <property type="entry name" value="Urease, subunit C, domain 1"/>
    <property type="match status" value="1"/>
</dbReference>
<dbReference type="OrthoDB" id="5595695at2759"/>
<keyword evidence="3" id="KW-1185">Reference proteome</keyword>
<dbReference type="PANTHER" id="PTHR43135">
    <property type="entry name" value="ALPHA-D-RIBOSE 1-METHYLPHOSPHONATE 5-TRIPHOSPHATE DIPHOSPHATASE"/>
    <property type="match status" value="1"/>
</dbReference>
<protein>
    <recommendedName>
        <fullName evidence="1">Amidohydrolase-related domain-containing protein</fullName>
    </recommendedName>
</protein>
<dbReference type="InterPro" id="IPR032466">
    <property type="entry name" value="Metal_Hydrolase"/>
</dbReference>
<proteinExistence type="predicted"/>
<dbReference type="InterPro" id="IPR006680">
    <property type="entry name" value="Amidohydro-rel"/>
</dbReference>
<gene>
    <name evidence="2" type="ORF">AOQ84DRAFT_328038</name>
</gene>
<dbReference type="InterPro" id="IPR051781">
    <property type="entry name" value="Metallo-dep_Hydrolase"/>
</dbReference>
<dbReference type="Pfam" id="PF01979">
    <property type="entry name" value="Amidohydro_1"/>
    <property type="match status" value="1"/>
</dbReference>
<evidence type="ECO:0000313" key="3">
    <source>
        <dbReference type="Proteomes" id="UP000250140"/>
    </source>
</evidence>
<name>A0A8E2ENQ2_9PEZI</name>
<evidence type="ECO:0000259" key="1">
    <source>
        <dbReference type="Pfam" id="PF01979"/>
    </source>
</evidence>